<feature type="chain" id="PRO_5010516346" description="Excalibur calcium-binding domain-containing protein" evidence="1">
    <location>
        <begin position="26"/>
        <end position="236"/>
    </location>
</feature>
<reference evidence="2 3" key="1">
    <citation type="submission" date="2016-03" db="EMBL/GenBank/DDBJ databases">
        <title>Deep-sea bacteria in the southern Pacific.</title>
        <authorList>
            <person name="Tang K."/>
        </authorList>
    </citation>
    <scope>NUCLEOTIDE SEQUENCE [LARGE SCALE GENOMIC DNA]</scope>
    <source>
        <strain evidence="2 3">JLT2016</strain>
    </source>
</reference>
<dbReference type="PROSITE" id="PS51257">
    <property type="entry name" value="PROKAR_LIPOPROTEIN"/>
    <property type="match status" value="1"/>
</dbReference>
<sequence precursor="true">MTGIEMRTVFLCGVAALALSACTTAVPDSGAGVGFGDYQTYAQRQVASQGAVSGQVTVQAPTEVETTTLDGTDAEADAAANAAARNSGVAPVQAAPGNPAPQVVSNSAGISNENSFEAVSAERDIEDDAQLIAQNRAQYQVINPTDLPPRPNSSAPNIVAYALQTTNPVGSPLYERRGRFDGNRISRACGSYNSSDLAQEAFLAAGGPQRDRKGLDPDGDGFACAWDPAPFRAARG</sequence>
<protein>
    <recommendedName>
        <fullName evidence="4">Excalibur calcium-binding domain-containing protein</fullName>
    </recommendedName>
</protein>
<evidence type="ECO:0000313" key="3">
    <source>
        <dbReference type="Proteomes" id="UP000186559"/>
    </source>
</evidence>
<feature type="signal peptide" evidence="1">
    <location>
        <begin position="1"/>
        <end position="25"/>
    </location>
</feature>
<evidence type="ECO:0000256" key="1">
    <source>
        <dbReference type="SAM" id="SignalP"/>
    </source>
</evidence>
<name>A0A1U7D054_9RHOB</name>
<organism evidence="2 3">
    <name type="scientific">Salipiger profundus</name>
    <dbReference type="NCBI Taxonomy" id="1229727"/>
    <lineage>
        <taxon>Bacteria</taxon>
        <taxon>Pseudomonadati</taxon>
        <taxon>Pseudomonadota</taxon>
        <taxon>Alphaproteobacteria</taxon>
        <taxon>Rhodobacterales</taxon>
        <taxon>Roseobacteraceae</taxon>
        <taxon>Salipiger</taxon>
    </lineage>
</organism>
<accession>A0A1U7D054</accession>
<dbReference type="KEGG" id="tpro:Ga0080559_TMP716"/>
<dbReference type="AlphaFoldDB" id="A0A1U7D054"/>
<proteinExistence type="predicted"/>
<evidence type="ECO:0008006" key="4">
    <source>
        <dbReference type="Google" id="ProtNLM"/>
    </source>
</evidence>
<gene>
    <name evidence="2" type="ORF">Ga0080559_TMP716</name>
</gene>
<dbReference type="EMBL" id="CP014796">
    <property type="protein sequence ID" value="APX21512.1"/>
    <property type="molecule type" value="Genomic_DNA"/>
</dbReference>
<dbReference type="Proteomes" id="UP000186559">
    <property type="component" value="Chromosome"/>
</dbReference>
<keyword evidence="3" id="KW-1185">Reference proteome</keyword>
<evidence type="ECO:0000313" key="2">
    <source>
        <dbReference type="EMBL" id="APX21512.1"/>
    </source>
</evidence>
<keyword evidence="1" id="KW-0732">Signal</keyword>
<dbReference type="STRING" id="1229727.Ga0080559_TMP716"/>